<organism evidence="1 2">
    <name type="scientific">Trifolium medium</name>
    <dbReference type="NCBI Taxonomy" id="97028"/>
    <lineage>
        <taxon>Eukaryota</taxon>
        <taxon>Viridiplantae</taxon>
        <taxon>Streptophyta</taxon>
        <taxon>Embryophyta</taxon>
        <taxon>Tracheophyta</taxon>
        <taxon>Spermatophyta</taxon>
        <taxon>Magnoliopsida</taxon>
        <taxon>eudicotyledons</taxon>
        <taxon>Gunneridae</taxon>
        <taxon>Pentapetalae</taxon>
        <taxon>rosids</taxon>
        <taxon>fabids</taxon>
        <taxon>Fabales</taxon>
        <taxon>Fabaceae</taxon>
        <taxon>Papilionoideae</taxon>
        <taxon>50 kb inversion clade</taxon>
        <taxon>NPAAA clade</taxon>
        <taxon>Hologalegina</taxon>
        <taxon>IRL clade</taxon>
        <taxon>Trifolieae</taxon>
        <taxon>Trifolium</taxon>
    </lineage>
</organism>
<dbReference type="EMBL" id="LXQA010050362">
    <property type="protein sequence ID" value="MCI02836.1"/>
    <property type="molecule type" value="Genomic_DNA"/>
</dbReference>
<evidence type="ECO:0000313" key="2">
    <source>
        <dbReference type="Proteomes" id="UP000265520"/>
    </source>
</evidence>
<sequence>MVVVCLSFVAAQPTNSDGIVSRLRQYCNCSNLSHAAMLGGQFLFSQCLVFVVSWPCVRLFNLGLRFIVDSDQASLELEAPFLSSLPVKVAFKL</sequence>
<dbReference type="Proteomes" id="UP000265520">
    <property type="component" value="Unassembled WGS sequence"/>
</dbReference>
<evidence type="ECO:0000313" key="1">
    <source>
        <dbReference type="EMBL" id="MCI02836.1"/>
    </source>
</evidence>
<reference evidence="1 2" key="1">
    <citation type="journal article" date="2018" name="Front. Plant Sci.">
        <title>Red Clover (Trifolium pratense) and Zigzag Clover (T. medium) - A Picture of Genomic Similarities and Differences.</title>
        <authorList>
            <person name="Dluhosova J."/>
            <person name="Istvanek J."/>
            <person name="Nedelnik J."/>
            <person name="Repkova J."/>
        </authorList>
    </citation>
    <scope>NUCLEOTIDE SEQUENCE [LARGE SCALE GENOMIC DNA]</scope>
    <source>
        <strain evidence="2">cv. 10/8</strain>
        <tissue evidence="1">Leaf</tissue>
    </source>
</reference>
<dbReference type="AlphaFoldDB" id="A0A392NUR3"/>
<keyword evidence="2" id="KW-1185">Reference proteome</keyword>
<proteinExistence type="predicted"/>
<protein>
    <submittedName>
        <fullName evidence="1">Uncharacterized protein</fullName>
    </submittedName>
</protein>
<accession>A0A392NUR3</accession>
<comment type="caution">
    <text evidence="1">The sequence shown here is derived from an EMBL/GenBank/DDBJ whole genome shotgun (WGS) entry which is preliminary data.</text>
</comment>
<name>A0A392NUR3_9FABA</name>